<reference evidence="4" key="1">
    <citation type="submission" date="2014-08" db="EMBL/GenBank/DDBJ databases">
        <authorList>
            <person name="Sharma Rahul"/>
            <person name="Thines Marco"/>
        </authorList>
    </citation>
    <scope>NUCLEOTIDE SEQUENCE</scope>
</reference>
<organism evidence="4">
    <name type="scientific">Phaffia rhodozyma</name>
    <name type="common">Yeast</name>
    <name type="synonym">Xanthophyllomyces dendrorhous</name>
    <dbReference type="NCBI Taxonomy" id="264483"/>
    <lineage>
        <taxon>Eukaryota</taxon>
        <taxon>Fungi</taxon>
        <taxon>Dikarya</taxon>
        <taxon>Basidiomycota</taxon>
        <taxon>Agaricomycotina</taxon>
        <taxon>Tremellomycetes</taxon>
        <taxon>Cystofilobasidiales</taxon>
        <taxon>Mrakiaceae</taxon>
        <taxon>Phaffia</taxon>
    </lineage>
</organism>
<evidence type="ECO:0000256" key="1">
    <source>
        <dbReference type="ARBA" id="ARBA00049983"/>
    </source>
</evidence>
<evidence type="ECO:0000256" key="2">
    <source>
        <dbReference type="SAM" id="MobiDB-lite"/>
    </source>
</evidence>
<proteinExistence type="inferred from homology"/>
<dbReference type="InterPro" id="IPR016024">
    <property type="entry name" value="ARM-type_fold"/>
</dbReference>
<sequence>MGKHQQKKKTSKARHNPVRVPDSHLQHGLASGASKDKQEQVLPILAKLSAPEASDRVWACAAVTNLIQNDPGTRRLFQGKNVVGELITRLTDSVEDVVVEAAGALRNLCIDGGYDLCAEVYNKGVLSPLTNLIQQITQTLNAIFSSEPLDAKKDLEKITKRKLVFDLAENVITILWCLSETSNKALTAVNNLTLTPFLLSFLISRASLPLSLVTSAAQCLYVLTDDNPPAATHLRSDGSWINTLVDVVKDGWKAEDESRKGKGKTDMDGVSEGPKEGELLLKVLAAGTIRHISPLPPLLPIAAQDLDKTLFVPLLNEVLNLNLSDVSDQALELASKLPDAATVAAQLKDPKTDHKTAEEIGLEVIEGRLMTLQIGLEIWTGICSKIPGASDDDEEEEEVTAEDDDDELPEDMEMMADEDGDATGAGGMDVEQLIEQGRDQQALTVDADVGSDFTNPLPPLLLNFLGPLNLPHRLLTLAKPTVLSFLPINSSTGTSSPSPHPPTTALLSTIHLRALEALNNLFLSISFFVPLPTSPLYASPEWQSFLLETRRAFQPIFDDLFQLLLAIAPSTSNGSDVVEIKGQEIRAELLEACTGCLMGLAQVTRGGLSVGKEKVTLMISAAGQTGKTKEGLRCRLMGLLGWIALRDVDVSDETIEINRTIGTFLIDQLTSSTPPSPESSVVILNAIFDVYADENAPWDNAVFRQGGFLEKLRLSVSRVRGITRGIDKRKTPELRARADEAFENLTAYIKWRRTVQ</sequence>
<dbReference type="InterPro" id="IPR057990">
    <property type="entry name" value="TPR_SYO1"/>
</dbReference>
<dbReference type="AlphaFoldDB" id="A0A0F7SUZ7"/>
<dbReference type="GO" id="GO:0006606">
    <property type="term" value="P:protein import into nucleus"/>
    <property type="evidence" value="ECO:0007669"/>
    <property type="project" value="TreeGrafter"/>
</dbReference>
<feature type="compositionally biased region" description="Acidic residues" evidence="2">
    <location>
        <begin position="390"/>
        <end position="409"/>
    </location>
</feature>
<name>A0A0F7SUZ7_PHARH</name>
<protein>
    <submittedName>
        <fullName evidence="4">Armadillo-type fold</fullName>
    </submittedName>
</protein>
<dbReference type="InterPro" id="IPR052616">
    <property type="entry name" value="SYO1-like"/>
</dbReference>
<feature type="domain" description="SYO1-like TPR repeats" evidence="3">
    <location>
        <begin position="466"/>
        <end position="754"/>
    </location>
</feature>
<feature type="compositionally biased region" description="Basic residues" evidence="2">
    <location>
        <begin position="1"/>
        <end position="17"/>
    </location>
</feature>
<evidence type="ECO:0000259" key="3">
    <source>
        <dbReference type="Pfam" id="PF25567"/>
    </source>
</evidence>
<evidence type="ECO:0000313" key="4">
    <source>
        <dbReference type="EMBL" id="CED85341.1"/>
    </source>
</evidence>
<comment type="similarity">
    <text evidence="1">Belongs to the nuclear import and ribosome assembly adapter family.</text>
</comment>
<feature type="region of interest" description="Disordered" evidence="2">
    <location>
        <begin position="386"/>
        <end position="409"/>
    </location>
</feature>
<dbReference type="EMBL" id="LN483332">
    <property type="protein sequence ID" value="CED85341.1"/>
    <property type="molecule type" value="Genomic_DNA"/>
</dbReference>
<dbReference type="InterPro" id="IPR011989">
    <property type="entry name" value="ARM-like"/>
</dbReference>
<feature type="region of interest" description="Disordered" evidence="2">
    <location>
        <begin position="1"/>
        <end position="36"/>
    </location>
</feature>
<accession>A0A0F7SUZ7</accession>
<dbReference type="GO" id="GO:0051082">
    <property type="term" value="F:unfolded protein binding"/>
    <property type="evidence" value="ECO:0007669"/>
    <property type="project" value="TreeGrafter"/>
</dbReference>
<dbReference type="PANTHER" id="PTHR13347">
    <property type="entry name" value="HEAT REPEAT-CONTAINING PROTEIN 3"/>
    <property type="match status" value="1"/>
</dbReference>
<dbReference type="CDD" id="cd13394">
    <property type="entry name" value="Syo1_like"/>
    <property type="match status" value="1"/>
</dbReference>
<dbReference type="GO" id="GO:0042273">
    <property type="term" value="P:ribosomal large subunit biogenesis"/>
    <property type="evidence" value="ECO:0007669"/>
    <property type="project" value="TreeGrafter"/>
</dbReference>
<dbReference type="SUPFAM" id="SSF48371">
    <property type="entry name" value="ARM repeat"/>
    <property type="match status" value="1"/>
</dbReference>
<dbReference type="PANTHER" id="PTHR13347:SF1">
    <property type="entry name" value="HEAT REPEAT-CONTAINING PROTEIN 3"/>
    <property type="match status" value="1"/>
</dbReference>
<dbReference type="Pfam" id="PF25567">
    <property type="entry name" value="TPR_SYO1"/>
    <property type="match status" value="1"/>
</dbReference>
<dbReference type="Gene3D" id="1.25.10.10">
    <property type="entry name" value="Leucine-rich Repeat Variant"/>
    <property type="match status" value="1"/>
</dbReference>